<evidence type="ECO:0000313" key="3">
    <source>
        <dbReference type="Proteomes" id="UP000251956"/>
    </source>
</evidence>
<reference evidence="3" key="1">
    <citation type="submission" date="2018-06" db="EMBL/GenBank/DDBJ databases">
        <authorList>
            <person name="Helene L.C."/>
            <person name="Dall'Agnol R."/>
            <person name="Delamuta J.R."/>
            <person name="Hungria M."/>
        </authorList>
    </citation>
    <scope>NUCLEOTIDE SEQUENCE [LARGE SCALE GENOMIC DNA]</scope>
    <source>
        <strain evidence="3">CNPSo 3140</strain>
    </source>
</reference>
<dbReference type="InterPro" id="IPR031807">
    <property type="entry name" value="HicB-like"/>
</dbReference>
<protein>
    <recommendedName>
        <fullName evidence="1">HicB-like antitoxin of toxin-antitoxin system domain-containing protein</fullName>
    </recommendedName>
</protein>
<accession>A0A330GQS9</accession>
<evidence type="ECO:0000259" key="1">
    <source>
        <dbReference type="Pfam" id="PF15919"/>
    </source>
</evidence>
<keyword evidence="3" id="KW-1185">Reference proteome</keyword>
<dbReference type="AlphaFoldDB" id="A0A330GQS9"/>
<reference evidence="2 3" key="2">
    <citation type="submission" date="2018-07" db="EMBL/GenBank/DDBJ databases">
        <title>Diversity of Mesorhizobium strains in Brazil.</title>
        <authorList>
            <person name="Helene L.C.F."/>
            <person name="Dall'Agnol R."/>
            <person name="Delamuta J.R.M."/>
            <person name="Hungria M."/>
        </authorList>
    </citation>
    <scope>NUCLEOTIDE SEQUENCE [LARGE SCALE GENOMIC DNA]</scope>
    <source>
        <strain evidence="2 3">CNPSo 3140</strain>
    </source>
</reference>
<dbReference type="Gene3D" id="3.30.160.250">
    <property type="match status" value="1"/>
</dbReference>
<comment type="caution">
    <text evidence="2">The sequence shown here is derived from an EMBL/GenBank/DDBJ whole genome shotgun (WGS) entry which is preliminary data.</text>
</comment>
<dbReference type="SUPFAM" id="SSF143100">
    <property type="entry name" value="TTHA1013/TTHA0281-like"/>
    <property type="match status" value="1"/>
</dbReference>
<feature type="domain" description="HicB-like antitoxin of toxin-antitoxin system" evidence="1">
    <location>
        <begin position="4"/>
        <end position="82"/>
    </location>
</feature>
<sequence>MRQYVGLIHKEDASDYGVSFPDFPGVVTAGASLGEARELAEQALAFHVEGLIYDGEAVPDPTSLKKVLADAAGEELTTIMIPLRTL</sequence>
<organism evidence="2 3">
    <name type="scientific">Mesorhizobium atlanticum</name>
    <dbReference type="NCBI Taxonomy" id="2233532"/>
    <lineage>
        <taxon>Bacteria</taxon>
        <taxon>Pseudomonadati</taxon>
        <taxon>Pseudomonadota</taxon>
        <taxon>Alphaproteobacteria</taxon>
        <taxon>Hyphomicrobiales</taxon>
        <taxon>Phyllobacteriaceae</taxon>
        <taxon>Mesorhizobium</taxon>
    </lineage>
</organism>
<gene>
    <name evidence="2" type="ORF">DPM35_14025</name>
</gene>
<dbReference type="Proteomes" id="UP000251956">
    <property type="component" value="Unassembled WGS sequence"/>
</dbReference>
<proteinExistence type="predicted"/>
<dbReference type="OrthoDB" id="9807959at2"/>
<evidence type="ECO:0000313" key="2">
    <source>
        <dbReference type="EMBL" id="RAZ75858.1"/>
    </source>
</evidence>
<dbReference type="EMBL" id="QMBQ01000004">
    <property type="protein sequence ID" value="RAZ75858.1"/>
    <property type="molecule type" value="Genomic_DNA"/>
</dbReference>
<dbReference type="Pfam" id="PF15919">
    <property type="entry name" value="HicB_lk_antitox"/>
    <property type="match status" value="1"/>
</dbReference>
<dbReference type="RefSeq" id="WP_112127885.1">
    <property type="nucleotide sequence ID" value="NZ_QMBQ01000004.1"/>
</dbReference>
<dbReference type="InterPro" id="IPR035069">
    <property type="entry name" value="TTHA1013/TTHA0281-like"/>
</dbReference>
<name>A0A330GQS9_9HYPH</name>